<dbReference type="GO" id="GO:0010968">
    <property type="term" value="P:regulation of microtubule nucleation"/>
    <property type="evidence" value="ECO:0007669"/>
    <property type="project" value="InterPro"/>
</dbReference>
<dbReference type="AlphaFoldDB" id="A0A835JU27"/>
<accession>A0A835JU27</accession>
<keyword evidence="3" id="KW-1185">Reference proteome</keyword>
<sequence length="196" mass="21577">MIFLPIFWQDDTRSFTLPGGSTPSPSSKSEDSSITPPEAWGDERLSDKTAHLHQPLNLPSRCAMTSGSSTSGSMFSNLQDLPSSTSQIRFLTYAERISTTVSFSDGASLSMVSPKLSRSDALAVTEPAILPAINGGATQPRKALQPDTQQGSSFTPQLFQRTLDSFQKSIHEDMRSLHIDNFICRRYAYRPVLFLK</sequence>
<evidence type="ECO:0000313" key="3">
    <source>
        <dbReference type="Proteomes" id="UP000657918"/>
    </source>
</evidence>
<evidence type="ECO:0000256" key="1">
    <source>
        <dbReference type="SAM" id="MobiDB-lite"/>
    </source>
</evidence>
<feature type="compositionally biased region" description="Low complexity" evidence="1">
    <location>
        <begin position="15"/>
        <end position="37"/>
    </location>
</feature>
<reference evidence="2 3" key="1">
    <citation type="submission" date="2020-10" db="EMBL/GenBank/DDBJ databases">
        <title>Plant Genome Project.</title>
        <authorList>
            <person name="Zhang R.-G."/>
        </authorList>
    </citation>
    <scope>NUCLEOTIDE SEQUENCE [LARGE SCALE GENOMIC DNA]</scope>
    <source>
        <strain evidence="2">FAFU-HL-1</strain>
        <tissue evidence="2">Leaf</tissue>
    </source>
</reference>
<dbReference type="Proteomes" id="UP000657918">
    <property type="component" value="Unassembled WGS sequence"/>
</dbReference>
<feature type="region of interest" description="Disordered" evidence="1">
    <location>
        <begin position="59"/>
        <end position="78"/>
    </location>
</feature>
<dbReference type="GO" id="GO:0032467">
    <property type="term" value="P:positive regulation of cytokinesis"/>
    <property type="evidence" value="ECO:0007669"/>
    <property type="project" value="TreeGrafter"/>
</dbReference>
<dbReference type="GO" id="GO:0005828">
    <property type="term" value="C:kinetochore microtubule"/>
    <property type="evidence" value="ECO:0007669"/>
    <property type="project" value="TreeGrafter"/>
</dbReference>
<comment type="caution">
    <text evidence="2">The sequence shown here is derived from an EMBL/GenBank/DDBJ whole genome shotgun (WGS) entry which is preliminary data.</text>
</comment>
<feature type="region of interest" description="Disordered" evidence="1">
    <location>
        <begin position="134"/>
        <end position="153"/>
    </location>
</feature>
<feature type="region of interest" description="Disordered" evidence="1">
    <location>
        <begin position="15"/>
        <end position="42"/>
    </location>
</feature>
<dbReference type="GO" id="GO:0000919">
    <property type="term" value="P:cell plate assembly"/>
    <property type="evidence" value="ECO:0007669"/>
    <property type="project" value="TreeGrafter"/>
</dbReference>
<name>A0A835JU27_9ROSI</name>
<dbReference type="GO" id="GO:0060236">
    <property type="term" value="P:regulation of mitotic spindle organization"/>
    <property type="evidence" value="ECO:0007669"/>
    <property type="project" value="TreeGrafter"/>
</dbReference>
<dbReference type="EMBL" id="JADGMS010000010">
    <property type="protein sequence ID" value="KAF9674679.1"/>
    <property type="molecule type" value="Genomic_DNA"/>
</dbReference>
<proteinExistence type="predicted"/>
<dbReference type="GO" id="GO:0140496">
    <property type="term" value="F:gamma-tubulin complex binding"/>
    <property type="evidence" value="ECO:0007669"/>
    <property type="project" value="InterPro"/>
</dbReference>
<feature type="compositionally biased region" description="Low complexity" evidence="1">
    <location>
        <begin position="64"/>
        <end position="74"/>
    </location>
</feature>
<gene>
    <name evidence="2" type="ORF">SADUNF_Sadunf10G0152000</name>
</gene>
<dbReference type="InterPro" id="IPR044621">
    <property type="entry name" value="NEDD1"/>
</dbReference>
<dbReference type="GO" id="GO:2000694">
    <property type="term" value="P:regulation of phragmoplast microtubule organization"/>
    <property type="evidence" value="ECO:0007669"/>
    <property type="project" value="TreeGrafter"/>
</dbReference>
<dbReference type="PANTHER" id="PTHR45096:SF1">
    <property type="entry name" value="PROTEIN NEDD1"/>
    <property type="match status" value="1"/>
</dbReference>
<protein>
    <submittedName>
        <fullName evidence="2">Uncharacterized protein</fullName>
    </submittedName>
</protein>
<evidence type="ECO:0000313" key="2">
    <source>
        <dbReference type="EMBL" id="KAF9674679.1"/>
    </source>
</evidence>
<organism evidence="2 3">
    <name type="scientific">Salix dunnii</name>
    <dbReference type="NCBI Taxonomy" id="1413687"/>
    <lineage>
        <taxon>Eukaryota</taxon>
        <taxon>Viridiplantae</taxon>
        <taxon>Streptophyta</taxon>
        <taxon>Embryophyta</taxon>
        <taxon>Tracheophyta</taxon>
        <taxon>Spermatophyta</taxon>
        <taxon>Magnoliopsida</taxon>
        <taxon>eudicotyledons</taxon>
        <taxon>Gunneridae</taxon>
        <taxon>Pentapetalae</taxon>
        <taxon>rosids</taxon>
        <taxon>fabids</taxon>
        <taxon>Malpighiales</taxon>
        <taxon>Salicaceae</taxon>
        <taxon>Saliceae</taxon>
        <taxon>Salix</taxon>
    </lineage>
</organism>
<dbReference type="PANTHER" id="PTHR45096">
    <property type="entry name" value="PROTEIN NEDD1"/>
    <property type="match status" value="1"/>
</dbReference>